<dbReference type="InterPro" id="IPR003761">
    <property type="entry name" value="Exonuc_VII_S"/>
</dbReference>
<comment type="subunit">
    <text evidence="6">Heterooligomer composed of large and small subunits.</text>
</comment>
<protein>
    <recommendedName>
        <fullName evidence="6">Exodeoxyribonuclease 7 small subunit</fullName>
        <ecNumber evidence="6">3.1.11.6</ecNumber>
    </recommendedName>
    <alternativeName>
        <fullName evidence="6">Exodeoxyribonuclease VII small subunit</fullName>
        <shortName evidence="6">Exonuclease VII small subunit</shortName>
    </alternativeName>
</protein>
<comment type="subcellular location">
    <subcellularLocation>
        <location evidence="6">Cytoplasm</location>
    </subcellularLocation>
</comment>
<dbReference type="RefSeq" id="WP_109793326.1">
    <property type="nucleotide sequence ID" value="NZ_PHIG01000031.1"/>
</dbReference>
<dbReference type="OrthoDB" id="9808145at2"/>
<evidence type="ECO:0000313" key="8">
    <source>
        <dbReference type="Proteomes" id="UP000229498"/>
    </source>
</evidence>
<dbReference type="Proteomes" id="UP000229498">
    <property type="component" value="Unassembled WGS sequence"/>
</dbReference>
<keyword evidence="2 6" id="KW-0963">Cytoplasm</keyword>
<dbReference type="GO" id="GO:0005829">
    <property type="term" value="C:cytosol"/>
    <property type="evidence" value="ECO:0007669"/>
    <property type="project" value="TreeGrafter"/>
</dbReference>
<proteinExistence type="inferred from homology"/>
<dbReference type="GO" id="GO:0008855">
    <property type="term" value="F:exodeoxyribonuclease VII activity"/>
    <property type="evidence" value="ECO:0007669"/>
    <property type="project" value="UniProtKB-UniRule"/>
</dbReference>
<comment type="catalytic activity">
    <reaction evidence="6">
        <text>Exonucleolytic cleavage in either 5'- to 3'- or 3'- to 5'-direction to yield nucleoside 5'-phosphates.</text>
        <dbReference type="EC" id="3.1.11.6"/>
    </reaction>
</comment>
<evidence type="ECO:0000256" key="4">
    <source>
        <dbReference type="ARBA" id="ARBA00022801"/>
    </source>
</evidence>
<dbReference type="GO" id="GO:0009318">
    <property type="term" value="C:exodeoxyribonuclease VII complex"/>
    <property type="evidence" value="ECO:0007669"/>
    <property type="project" value="UniProtKB-UniRule"/>
</dbReference>
<comment type="function">
    <text evidence="6">Bidirectionally degrades single-stranded DNA into large acid-insoluble oligonucleotides, which are then degraded further into small acid-soluble oligonucleotides.</text>
</comment>
<keyword evidence="4 6" id="KW-0378">Hydrolase</keyword>
<evidence type="ECO:0000256" key="6">
    <source>
        <dbReference type="HAMAP-Rule" id="MF_00337"/>
    </source>
</evidence>
<dbReference type="GO" id="GO:0006308">
    <property type="term" value="P:DNA catabolic process"/>
    <property type="evidence" value="ECO:0007669"/>
    <property type="project" value="UniProtKB-UniRule"/>
</dbReference>
<dbReference type="PANTHER" id="PTHR34137:SF1">
    <property type="entry name" value="EXODEOXYRIBONUCLEASE 7 SMALL SUBUNIT"/>
    <property type="match status" value="1"/>
</dbReference>
<comment type="similarity">
    <text evidence="1 6">Belongs to the XseB family.</text>
</comment>
<dbReference type="EMBL" id="PHIG01000031">
    <property type="protein sequence ID" value="PJK30052.1"/>
    <property type="molecule type" value="Genomic_DNA"/>
</dbReference>
<evidence type="ECO:0000256" key="3">
    <source>
        <dbReference type="ARBA" id="ARBA00022722"/>
    </source>
</evidence>
<dbReference type="NCBIfam" id="TIGR01280">
    <property type="entry name" value="xseB"/>
    <property type="match status" value="1"/>
</dbReference>
<dbReference type="NCBIfam" id="NF002139">
    <property type="entry name" value="PRK00977.1-3"/>
    <property type="match status" value="1"/>
</dbReference>
<dbReference type="InterPro" id="IPR037004">
    <property type="entry name" value="Exonuc_VII_ssu_sf"/>
</dbReference>
<evidence type="ECO:0000313" key="7">
    <source>
        <dbReference type="EMBL" id="PJK30052.1"/>
    </source>
</evidence>
<gene>
    <name evidence="6" type="primary">xseB</name>
    <name evidence="7" type="ORF">CVT23_09840</name>
</gene>
<name>A0A2M9G2V4_9PROT</name>
<keyword evidence="5 6" id="KW-0269">Exonuclease</keyword>
<dbReference type="PANTHER" id="PTHR34137">
    <property type="entry name" value="EXODEOXYRIBONUCLEASE 7 SMALL SUBUNIT"/>
    <property type="match status" value="1"/>
</dbReference>
<accession>A0A2M9G2V4</accession>
<dbReference type="Gene3D" id="1.10.287.1040">
    <property type="entry name" value="Exonuclease VII, small subunit"/>
    <property type="match status" value="1"/>
</dbReference>
<evidence type="ECO:0000256" key="1">
    <source>
        <dbReference type="ARBA" id="ARBA00009998"/>
    </source>
</evidence>
<dbReference type="EC" id="3.1.11.6" evidence="6"/>
<keyword evidence="3 6" id="KW-0540">Nuclease</keyword>
<organism evidence="7 8">
    <name type="scientific">Minwuia thermotolerans</name>
    <dbReference type="NCBI Taxonomy" id="2056226"/>
    <lineage>
        <taxon>Bacteria</taxon>
        <taxon>Pseudomonadati</taxon>
        <taxon>Pseudomonadota</taxon>
        <taxon>Alphaproteobacteria</taxon>
        <taxon>Minwuiales</taxon>
        <taxon>Minwuiaceae</taxon>
        <taxon>Minwuia</taxon>
    </lineage>
</organism>
<reference evidence="7 8" key="1">
    <citation type="submission" date="2017-11" db="EMBL/GenBank/DDBJ databases">
        <title>Draft genome sequence of Rhizobiales bacterium SY3-13.</title>
        <authorList>
            <person name="Sun C."/>
        </authorList>
    </citation>
    <scope>NUCLEOTIDE SEQUENCE [LARGE SCALE GENOMIC DNA]</scope>
    <source>
        <strain evidence="7 8">SY3-13</strain>
    </source>
</reference>
<dbReference type="AlphaFoldDB" id="A0A2M9G2V4"/>
<dbReference type="Pfam" id="PF02609">
    <property type="entry name" value="Exonuc_VII_S"/>
    <property type="match status" value="1"/>
</dbReference>
<evidence type="ECO:0000256" key="2">
    <source>
        <dbReference type="ARBA" id="ARBA00022490"/>
    </source>
</evidence>
<evidence type="ECO:0000256" key="5">
    <source>
        <dbReference type="ARBA" id="ARBA00022839"/>
    </source>
</evidence>
<keyword evidence="8" id="KW-1185">Reference proteome</keyword>
<sequence length="82" mass="9087">MTEIPDDIRQMNFETALQELEKIVGRLESGDVDLEDSIDMYARGVHLKAHCEAKLKAAEARVEKLVIGTDGQPAGSEPFETE</sequence>
<dbReference type="HAMAP" id="MF_00337">
    <property type="entry name" value="Exonuc_7_S"/>
    <property type="match status" value="1"/>
</dbReference>
<dbReference type="SUPFAM" id="SSF116842">
    <property type="entry name" value="XseB-like"/>
    <property type="match status" value="1"/>
</dbReference>
<comment type="caution">
    <text evidence="7">The sequence shown here is derived from an EMBL/GenBank/DDBJ whole genome shotgun (WGS) entry which is preliminary data.</text>
</comment>